<dbReference type="RefSeq" id="WP_062410571.1">
    <property type="nucleotide sequence ID" value="NZ_CP013652.1"/>
</dbReference>
<feature type="transmembrane region" description="Helical" evidence="1">
    <location>
        <begin position="129"/>
        <end position="146"/>
    </location>
</feature>
<reference evidence="3" key="1">
    <citation type="submission" date="2015-12" db="EMBL/GenBank/DDBJ databases">
        <title>Complete genome sequences of two moderately thermophilic Paenibacillus species.</title>
        <authorList>
            <person name="Butler R.III."/>
            <person name="Wang J."/>
            <person name="Stark B.C."/>
            <person name="Pombert J.-F."/>
        </authorList>
    </citation>
    <scope>NUCLEOTIDE SEQUENCE [LARGE SCALE GENOMIC DNA]</scope>
    <source>
        <strain evidence="3">32O-Y</strain>
    </source>
</reference>
<evidence type="ECO:0000313" key="3">
    <source>
        <dbReference type="Proteomes" id="UP000061660"/>
    </source>
</evidence>
<keyword evidence="3" id="KW-1185">Reference proteome</keyword>
<dbReference type="PANTHER" id="PTHR34821">
    <property type="entry name" value="INNER MEMBRANE PROTEIN YDCZ"/>
    <property type="match status" value="1"/>
</dbReference>
<proteinExistence type="predicted"/>
<feature type="transmembrane region" description="Helical" evidence="1">
    <location>
        <begin position="69"/>
        <end position="88"/>
    </location>
</feature>
<protein>
    <submittedName>
        <fullName evidence="2">Putative inner membrane exporter YdcZ</fullName>
    </submittedName>
</protein>
<organism evidence="2 3">
    <name type="scientific">Paenibacillus naphthalenovorans</name>
    <dbReference type="NCBI Taxonomy" id="162209"/>
    <lineage>
        <taxon>Bacteria</taxon>
        <taxon>Bacillati</taxon>
        <taxon>Bacillota</taxon>
        <taxon>Bacilli</taxon>
        <taxon>Bacillales</taxon>
        <taxon>Paenibacillaceae</taxon>
        <taxon>Paenibacillus</taxon>
    </lineage>
</organism>
<keyword evidence="1" id="KW-1133">Transmembrane helix</keyword>
<dbReference type="AlphaFoldDB" id="A0A0U2L596"/>
<dbReference type="PATRIC" id="fig|162209.4.peg.5149"/>
<gene>
    <name evidence="2" type="ORF">IJ22_48760</name>
</gene>
<dbReference type="GO" id="GO:0005886">
    <property type="term" value="C:plasma membrane"/>
    <property type="evidence" value="ECO:0007669"/>
    <property type="project" value="TreeGrafter"/>
</dbReference>
<name>A0A0U2L596_9BACL</name>
<reference evidence="2 3" key="2">
    <citation type="journal article" date="2016" name="Genome Announc.">
        <title>Complete Genome Sequences of Two Interactive Moderate Thermophiles, Paenibacillus napthalenovorans 32O-Y and Paenibacillus sp. 32O-W.</title>
        <authorList>
            <person name="Butler R.R.III."/>
            <person name="Wang J."/>
            <person name="Stark B.C."/>
            <person name="Pombert J.F."/>
        </authorList>
    </citation>
    <scope>NUCLEOTIDE SEQUENCE [LARGE SCALE GENOMIC DNA]</scope>
    <source>
        <strain evidence="2 3">32O-Y</strain>
    </source>
</reference>
<evidence type="ECO:0000313" key="2">
    <source>
        <dbReference type="EMBL" id="ALS25138.1"/>
    </source>
</evidence>
<dbReference type="KEGG" id="pnp:IJ22_48760"/>
<keyword evidence="1" id="KW-0812">Transmembrane</keyword>
<dbReference type="Proteomes" id="UP000061660">
    <property type="component" value="Chromosome"/>
</dbReference>
<keyword evidence="1" id="KW-0472">Membrane</keyword>
<accession>A0A0U2L596</accession>
<feature type="transmembrane region" description="Helical" evidence="1">
    <location>
        <begin position="94"/>
        <end position="117"/>
    </location>
</feature>
<feature type="transmembrane region" description="Helical" evidence="1">
    <location>
        <begin position="37"/>
        <end position="57"/>
    </location>
</feature>
<sequence length="147" mass="15793">MTQFWFFLLTIVGGAIWGAQASINSALGKKIGTLEGAFVNFAVGTLILAIIVLFFGRGNLLQAVTVPKWQLVGGLMGAAVIFTTIISVPRIGAASMLLAMISGQIVISMIIDHFGFFGVPRIAFDWQRLLALLLMSGSLFLIFRSSI</sequence>
<dbReference type="Pfam" id="PF04657">
    <property type="entry name" value="DMT_YdcZ"/>
    <property type="match status" value="1"/>
</dbReference>
<dbReference type="OrthoDB" id="7864805at2"/>
<evidence type="ECO:0000256" key="1">
    <source>
        <dbReference type="SAM" id="Phobius"/>
    </source>
</evidence>
<dbReference type="PANTHER" id="PTHR34821:SF2">
    <property type="entry name" value="INNER MEMBRANE PROTEIN YDCZ"/>
    <property type="match status" value="1"/>
</dbReference>
<dbReference type="STRING" id="162209.IJ22_48760"/>
<dbReference type="InterPro" id="IPR006750">
    <property type="entry name" value="YdcZ"/>
</dbReference>
<dbReference type="EMBL" id="CP013652">
    <property type="protein sequence ID" value="ALS25138.1"/>
    <property type="molecule type" value="Genomic_DNA"/>
</dbReference>